<comment type="caution">
    <text evidence="2">The sequence shown here is derived from an EMBL/GenBank/DDBJ whole genome shotgun (WGS) entry which is preliminary data.</text>
</comment>
<dbReference type="EMBL" id="MCGO01000076">
    <property type="protein sequence ID" value="ORY31567.1"/>
    <property type="molecule type" value="Genomic_DNA"/>
</dbReference>
<gene>
    <name evidence="2" type="ORF">BCR33DRAFT_723920</name>
</gene>
<reference evidence="2 3" key="1">
    <citation type="submission" date="2016-07" db="EMBL/GenBank/DDBJ databases">
        <title>Pervasive Adenine N6-methylation of Active Genes in Fungi.</title>
        <authorList>
            <consortium name="DOE Joint Genome Institute"/>
            <person name="Mondo S.J."/>
            <person name="Dannebaum R.O."/>
            <person name="Kuo R.C."/>
            <person name="Labutti K."/>
            <person name="Haridas S."/>
            <person name="Kuo A."/>
            <person name="Salamov A."/>
            <person name="Ahrendt S.R."/>
            <person name="Lipzen A."/>
            <person name="Sullivan W."/>
            <person name="Andreopoulos W.B."/>
            <person name="Clum A."/>
            <person name="Lindquist E."/>
            <person name="Daum C."/>
            <person name="Ramamoorthy G.K."/>
            <person name="Gryganskyi A."/>
            <person name="Culley D."/>
            <person name="Magnuson J.K."/>
            <person name="James T.Y."/>
            <person name="O'Malley M.A."/>
            <person name="Stajich J.E."/>
            <person name="Spatafora J.W."/>
            <person name="Visel A."/>
            <person name="Grigoriev I.V."/>
        </authorList>
    </citation>
    <scope>NUCLEOTIDE SEQUENCE [LARGE SCALE GENOMIC DNA]</scope>
    <source>
        <strain evidence="2 3">JEL800</strain>
    </source>
</reference>
<evidence type="ECO:0000256" key="1">
    <source>
        <dbReference type="SAM" id="MobiDB-lite"/>
    </source>
</evidence>
<organism evidence="2 3">
    <name type="scientific">Rhizoclosmatium globosum</name>
    <dbReference type="NCBI Taxonomy" id="329046"/>
    <lineage>
        <taxon>Eukaryota</taxon>
        <taxon>Fungi</taxon>
        <taxon>Fungi incertae sedis</taxon>
        <taxon>Chytridiomycota</taxon>
        <taxon>Chytridiomycota incertae sedis</taxon>
        <taxon>Chytridiomycetes</taxon>
        <taxon>Chytridiales</taxon>
        <taxon>Chytriomycetaceae</taxon>
        <taxon>Rhizoclosmatium</taxon>
    </lineage>
</organism>
<feature type="compositionally biased region" description="Low complexity" evidence="1">
    <location>
        <begin position="191"/>
        <end position="219"/>
    </location>
</feature>
<dbReference type="OrthoDB" id="2172696at2759"/>
<proteinExistence type="predicted"/>
<evidence type="ECO:0000313" key="3">
    <source>
        <dbReference type="Proteomes" id="UP000193642"/>
    </source>
</evidence>
<feature type="compositionally biased region" description="Acidic residues" evidence="1">
    <location>
        <begin position="113"/>
        <end position="141"/>
    </location>
</feature>
<sequence length="986" mass="109510">MPPWTLADKFSLFRAVSNDPLNFMEDYETLDQSVLEAVEECWTTHSEFDPKPDKPTRSSVKRAAKKAFSELGPVVAVGDAVGVDTSVDGLCAKRLKNTDPGFGHWSTGTTFEDFGESDNELESDCESGSDEECGSDDNDDEASANALLSLATPAVAIAIPLNSTGPTLASPSPFPSTSTAFARDVPVSTASTSSFTATASTAKSTTPVTAPKPSSSKTPLSFSNSATTPPTVTGNRISIPVGAAPPKPKPLKNQRFKSLVPVHPEPQKKHRGPQNIAKKPLADNPDAARKRAARAAATGIRLVPVQVPVPGQLLPFVPFSFPDQKQIQQIPLLADEVEWIARQNNMTLLHEQVRDLGDTTLPEQKAHLNVYIVFFGGHPRYCPFLRRLIYTYPKMSLRNRTDIDSIAGNFLTKLQTPRLSTYLSLRRSFWRYADYMEETIAEMKVMIEDSKKAGQPTKLVEELLVSFENYLTDPLPGLHGVKYLKMYGEKPMERKTTQSNNGDMGTKQAVAYHKQAFKFIYLICQAILGENNAYDSTYLASESMNIQAAVGKEYQNNDVDRQSSKRKAALTHDDQVAARRFYLTSGNANPFEGICFLNMGRAMMTRAQERRFTEYLDMDANEQYTSTFTERTRHRVPKMMVTEFIMDKNKLSHLFSKVGQDDKTLVSAGTHRDAAFSVDVSIAQFLFYKHTILGKPWPPFEEGYEGCKRHVLFPSRGNDLKPLSPQGLNKMIRVCYVAIGRYTAGLVTHLERKEGSYWRIALGCPNEEVSDSNWGKGAKEGKKAVYKECYNKGFGVNFIVASTDHGVCKEKEVYFIPWDVEVPETLLSCTWEELNGLFGLVDTKAPGFGNIHSFTGLVRAIRLFKKRLYQGTAHNLYTGIMKDDNRLLGHPNFQSNEFKLVCQRVKESCDAYAAKCASQSTASDDDANNSLIRSEIGISPERRILDRFDTQDSHIATLNSTVQTMMGMMVGMQSMLEKSLGVAPSS</sequence>
<name>A0A1Y2BAR5_9FUNG</name>
<dbReference type="Proteomes" id="UP000193642">
    <property type="component" value="Unassembled WGS sequence"/>
</dbReference>
<accession>A0A1Y2BAR5</accession>
<feature type="region of interest" description="Disordered" evidence="1">
    <location>
        <begin position="109"/>
        <end position="141"/>
    </location>
</feature>
<dbReference type="AlphaFoldDB" id="A0A1Y2BAR5"/>
<evidence type="ECO:0000313" key="2">
    <source>
        <dbReference type="EMBL" id="ORY31567.1"/>
    </source>
</evidence>
<feature type="compositionally biased region" description="Polar residues" evidence="1">
    <location>
        <begin position="220"/>
        <end position="236"/>
    </location>
</feature>
<feature type="region of interest" description="Disordered" evidence="1">
    <location>
        <begin position="191"/>
        <end position="286"/>
    </location>
</feature>
<keyword evidence="3" id="KW-1185">Reference proteome</keyword>
<protein>
    <submittedName>
        <fullName evidence="2">Uncharacterized protein</fullName>
    </submittedName>
</protein>